<proteinExistence type="predicted"/>
<protein>
    <submittedName>
        <fullName evidence="1">Minor capsid protein</fullName>
    </submittedName>
</protein>
<reference evidence="1" key="1">
    <citation type="journal article" date="2021" name="Proc. Natl. Acad. Sci. U.S.A.">
        <title>A Catalog of Tens of Thousands of Viruses from Human Metagenomes Reveals Hidden Associations with Chronic Diseases.</title>
        <authorList>
            <person name="Tisza M.J."/>
            <person name="Buck C.B."/>
        </authorList>
    </citation>
    <scope>NUCLEOTIDE SEQUENCE</scope>
    <source>
        <strain evidence="1">Ctq8k5</strain>
    </source>
</reference>
<accession>A0A8S5QYK6</accession>
<organism evidence="1">
    <name type="scientific">Myoviridae sp. ctq8k5</name>
    <dbReference type="NCBI Taxonomy" id="2826701"/>
    <lineage>
        <taxon>Viruses</taxon>
        <taxon>Duplodnaviria</taxon>
        <taxon>Heunggongvirae</taxon>
        <taxon>Uroviricota</taxon>
        <taxon>Caudoviricetes</taxon>
    </lineage>
</organism>
<dbReference type="EMBL" id="BK015759">
    <property type="protein sequence ID" value="DAE23756.1"/>
    <property type="molecule type" value="Genomic_DNA"/>
</dbReference>
<evidence type="ECO:0000313" key="1">
    <source>
        <dbReference type="EMBL" id="DAE23756.1"/>
    </source>
</evidence>
<sequence>MNIFKRPYKVRRYEKTSWEDGVASAGYEDAQLMLDVQAKTRRNQDDPAGRTTTGTLTVYSDMELHPAESDDQTDGDRLFYMGKWYVCKSSVYWGNTILSHWISEFEAVDGENERGKKDDDGS</sequence>
<name>A0A8S5QYK6_9CAUD</name>